<accession>A0A5K4F7T3</accession>
<dbReference type="Proteomes" id="UP000008854">
    <property type="component" value="Unassembled WGS sequence"/>
</dbReference>
<organism evidence="2 3">
    <name type="scientific">Schistosoma mansoni</name>
    <name type="common">Blood fluke</name>
    <dbReference type="NCBI Taxonomy" id="6183"/>
    <lineage>
        <taxon>Eukaryota</taxon>
        <taxon>Metazoa</taxon>
        <taxon>Spiralia</taxon>
        <taxon>Lophotrochozoa</taxon>
        <taxon>Platyhelminthes</taxon>
        <taxon>Trematoda</taxon>
        <taxon>Digenea</taxon>
        <taxon>Strigeidida</taxon>
        <taxon>Schistosomatoidea</taxon>
        <taxon>Schistosomatidae</taxon>
        <taxon>Schistosoma</taxon>
    </lineage>
</organism>
<sequence>MYYFIGGLFYQKGRSVIWFISSFFKDISFIMNSIFMFIYLHMINVYIDTNKINKSIFIQKKHKQ</sequence>
<feature type="transmembrane region" description="Helical" evidence="1">
    <location>
        <begin position="27"/>
        <end position="47"/>
    </location>
</feature>
<name>A0A5K4F7T3_SCHMA</name>
<evidence type="ECO:0000313" key="3">
    <source>
        <dbReference type="WBParaSite" id="Smp_321860.1"/>
    </source>
</evidence>
<keyword evidence="2" id="KW-1185">Reference proteome</keyword>
<reference evidence="2" key="1">
    <citation type="journal article" date="2012" name="PLoS Negl. Trop. Dis.">
        <title>A systematically improved high quality genome and transcriptome of the human blood fluke Schistosoma mansoni.</title>
        <authorList>
            <person name="Protasio A.V."/>
            <person name="Tsai I.J."/>
            <person name="Babbage A."/>
            <person name="Nichol S."/>
            <person name="Hunt M."/>
            <person name="Aslett M.A."/>
            <person name="De Silva N."/>
            <person name="Velarde G.S."/>
            <person name="Anderson T.J."/>
            <person name="Clark R.C."/>
            <person name="Davidson C."/>
            <person name="Dillon G.P."/>
            <person name="Holroyd N.E."/>
            <person name="LoVerde P.T."/>
            <person name="Lloyd C."/>
            <person name="McQuillan J."/>
            <person name="Oliveira G."/>
            <person name="Otto T.D."/>
            <person name="Parker-Manuel S.J."/>
            <person name="Quail M.A."/>
            <person name="Wilson R.A."/>
            <person name="Zerlotini A."/>
            <person name="Dunne D.W."/>
            <person name="Berriman M."/>
        </authorList>
    </citation>
    <scope>NUCLEOTIDE SEQUENCE [LARGE SCALE GENOMIC DNA]</scope>
    <source>
        <strain evidence="2">Puerto Rican</strain>
    </source>
</reference>
<dbReference type="AlphaFoldDB" id="A0A5K4F7T3"/>
<dbReference type="InParanoid" id="A0A5K4F7T3"/>
<protein>
    <submittedName>
        <fullName evidence="3">Uncharacterized protein</fullName>
    </submittedName>
</protein>
<evidence type="ECO:0000313" key="2">
    <source>
        <dbReference type="Proteomes" id="UP000008854"/>
    </source>
</evidence>
<evidence type="ECO:0000256" key="1">
    <source>
        <dbReference type="SAM" id="Phobius"/>
    </source>
</evidence>
<keyword evidence="1" id="KW-1133">Transmembrane helix</keyword>
<dbReference type="WBParaSite" id="Smp_321860.1">
    <property type="protein sequence ID" value="Smp_321860.1"/>
    <property type="gene ID" value="Smp_321860"/>
</dbReference>
<keyword evidence="1" id="KW-0812">Transmembrane</keyword>
<reference evidence="3" key="2">
    <citation type="submission" date="2019-11" db="UniProtKB">
        <authorList>
            <consortium name="WormBaseParasite"/>
        </authorList>
    </citation>
    <scope>IDENTIFICATION</scope>
    <source>
        <strain evidence="3">Puerto Rican</strain>
    </source>
</reference>
<proteinExistence type="predicted"/>
<keyword evidence="1" id="KW-0472">Membrane</keyword>